<sequence length="51" mass="6321">MYVCKTIRLMNYLAKKYDVLKVVRDKDNPSYSVFLFNDNEEFRNYLSEYRK</sequence>
<proteinExistence type="predicted"/>
<dbReference type="Proteomes" id="UP000627781">
    <property type="component" value="Unassembled WGS sequence"/>
</dbReference>
<dbReference type="EMBL" id="JACSRA010000001">
    <property type="protein sequence ID" value="MBD7909735.1"/>
    <property type="molecule type" value="Genomic_DNA"/>
</dbReference>
<gene>
    <name evidence="1" type="ORF">H9661_00065</name>
</gene>
<dbReference type="RefSeq" id="WP_191767400.1">
    <property type="nucleotide sequence ID" value="NZ_JACSRA010000001.1"/>
</dbReference>
<organism evidence="1 2">
    <name type="scientific">Clostridium cibarium</name>
    <dbReference type="NCBI Taxonomy" id="2762247"/>
    <lineage>
        <taxon>Bacteria</taxon>
        <taxon>Bacillati</taxon>
        <taxon>Bacillota</taxon>
        <taxon>Clostridia</taxon>
        <taxon>Eubacteriales</taxon>
        <taxon>Clostridiaceae</taxon>
        <taxon>Clostridium</taxon>
    </lineage>
</organism>
<keyword evidence="2" id="KW-1185">Reference proteome</keyword>
<evidence type="ECO:0008006" key="3">
    <source>
        <dbReference type="Google" id="ProtNLM"/>
    </source>
</evidence>
<evidence type="ECO:0000313" key="2">
    <source>
        <dbReference type="Proteomes" id="UP000627781"/>
    </source>
</evidence>
<comment type="caution">
    <text evidence="1">The sequence shown here is derived from an EMBL/GenBank/DDBJ whole genome shotgun (WGS) entry which is preliminary data.</text>
</comment>
<accession>A0ABR8PNJ4</accession>
<protein>
    <recommendedName>
        <fullName evidence="3">DUF5659 domain-containing protein</fullName>
    </recommendedName>
</protein>
<reference evidence="1 2" key="1">
    <citation type="submission" date="2020-08" db="EMBL/GenBank/DDBJ databases">
        <title>A Genomic Blueprint of the Chicken Gut Microbiome.</title>
        <authorList>
            <person name="Gilroy R."/>
            <person name="Ravi A."/>
            <person name="Getino M."/>
            <person name="Pursley I."/>
            <person name="Horton D.L."/>
            <person name="Alikhan N.-F."/>
            <person name="Baker D."/>
            <person name="Gharbi K."/>
            <person name="Hall N."/>
            <person name="Watson M."/>
            <person name="Adriaenssens E.M."/>
            <person name="Foster-Nyarko E."/>
            <person name="Jarju S."/>
            <person name="Secka A."/>
            <person name="Antonio M."/>
            <person name="Oren A."/>
            <person name="Chaudhuri R."/>
            <person name="La Ragione R.M."/>
            <person name="Hildebrand F."/>
            <person name="Pallen M.J."/>
        </authorList>
    </citation>
    <scope>NUCLEOTIDE SEQUENCE [LARGE SCALE GENOMIC DNA]</scope>
    <source>
        <strain evidence="1 2">Sa3CVN1</strain>
    </source>
</reference>
<evidence type="ECO:0000313" key="1">
    <source>
        <dbReference type="EMBL" id="MBD7909735.1"/>
    </source>
</evidence>
<name>A0ABR8PNJ4_9CLOT</name>